<evidence type="ECO:0000313" key="7">
    <source>
        <dbReference type="Proteomes" id="UP001595476"/>
    </source>
</evidence>
<feature type="compositionally biased region" description="Basic and acidic residues" evidence="3">
    <location>
        <begin position="645"/>
        <end position="654"/>
    </location>
</feature>
<dbReference type="Gene3D" id="1.10.1240.20">
    <property type="entry name" value="Lytic transglycosylase, superhelical linker domain"/>
    <property type="match status" value="1"/>
</dbReference>
<dbReference type="InterPro" id="IPR008258">
    <property type="entry name" value="Transglycosylase_SLT_dom_1"/>
</dbReference>
<reference evidence="7" key="1">
    <citation type="journal article" date="2019" name="Int. J. Syst. Evol. Microbiol.">
        <title>The Global Catalogue of Microorganisms (GCM) 10K type strain sequencing project: providing services to taxonomists for standard genome sequencing and annotation.</title>
        <authorList>
            <consortium name="The Broad Institute Genomics Platform"/>
            <consortium name="The Broad Institute Genome Sequencing Center for Infectious Disease"/>
            <person name="Wu L."/>
            <person name="Ma J."/>
        </authorList>
    </citation>
    <scope>NUCLEOTIDE SEQUENCE [LARGE SCALE GENOMIC DNA]</scope>
    <source>
        <strain evidence="7">KCTC 52438</strain>
    </source>
</reference>
<dbReference type="InterPro" id="IPR037061">
    <property type="entry name" value="Lytic_TGlycoase_superhlx_L_sf"/>
</dbReference>
<evidence type="ECO:0000259" key="5">
    <source>
        <dbReference type="Pfam" id="PF14718"/>
    </source>
</evidence>
<dbReference type="RefSeq" id="WP_386719342.1">
    <property type="nucleotide sequence ID" value="NZ_JBHRSZ010000004.1"/>
</dbReference>
<evidence type="ECO:0000256" key="1">
    <source>
        <dbReference type="ARBA" id="ARBA00007734"/>
    </source>
</evidence>
<feature type="domain" description="Lytic transglycosylase superhelical linker" evidence="5">
    <location>
        <begin position="401"/>
        <end position="467"/>
    </location>
</feature>
<dbReference type="PANTHER" id="PTHR37423">
    <property type="entry name" value="SOLUBLE LYTIC MUREIN TRANSGLYCOSYLASE-RELATED"/>
    <property type="match status" value="1"/>
</dbReference>
<dbReference type="EMBL" id="JBHRSZ010000004">
    <property type="protein sequence ID" value="MFC3151137.1"/>
    <property type="molecule type" value="Genomic_DNA"/>
</dbReference>
<dbReference type="InterPro" id="IPR008939">
    <property type="entry name" value="Lytic_TGlycosylase_superhlx_U"/>
</dbReference>
<keyword evidence="7" id="KW-1185">Reference proteome</keyword>
<proteinExistence type="inferred from homology"/>
<comment type="caution">
    <text evidence="6">The sequence shown here is derived from an EMBL/GenBank/DDBJ whole genome shotgun (WGS) entry which is preliminary data.</text>
</comment>
<dbReference type="SUPFAM" id="SSF48435">
    <property type="entry name" value="Bacterial muramidases"/>
    <property type="match status" value="1"/>
</dbReference>
<dbReference type="Gene3D" id="1.10.530.10">
    <property type="match status" value="1"/>
</dbReference>
<dbReference type="InterPro" id="IPR012289">
    <property type="entry name" value="Lytic_TGlycosylase_superhlx_L"/>
</dbReference>
<dbReference type="Pfam" id="PF01464">
    <property type="entry name" value="SLT"/>
    <property type="match status" value="1"/>
</dbReference>
<dbReference type="Pfam" id="PF14718">
    <property type="entry name" value="SLT_L"/>
    <property type="match status" value="1"/>
</dbReference>
<accession>A0ABV7HIE1</accession>
<sequence>MLLIRSFIVAIIMILPTQVLAKLNHNQQTYIDALDALKEGQVERFNRLSHALSDYVLSPYLEYEQIKLNNYEDIDAIKAFINKYPDQSISHRLKVEWLSTFPKKQKWQAFLDNYDESLYSRDLRCYYLRALYKTGKKKEALQQTHDMWVVGRSAPKACDPIFKAWLKSSYFKQDYAYERVKLALKRRKTSLASYASNFLTGDKKKAAGMMIWAHKDPAILSSTKRFPSANPYMKDAVIHGLKRRVRRKPDAALAYWKKHRTRFNFSPEEIHHVEQRIYLGLARQYDKNASKLLQSLRDEYSSPEILEWQIRVSLRNRDWPSVIRWIEELSHYEDMDNDWFYWHYKAYLKQNQEPPQIVKQNFQKLSKQRSYYGFLASEMLGKSLTLTNIPVPISQDMHLKIQNLPEISRAKELVAIGHRHQAHKEWQFAVNKLDQQGLMALARVASDWGWHNRAIRAVIDANHWNDLAIRFPMPYETTFGKAATKVQLPSSWLFAIARQESAFSEQARSSAGARGLMQLMPATARQTARKIGISSKSSLYDPDYNIRLGSSYLSMMHKRFNQNRALATAAYNAGPHRVDRWIKSAIALPIDAWIETIPYDETRRYVKNVLAFDAIYQYKLGKKNPQLFFNHEKIYLGKGKHSRKANNDDAKLKSAELASN</sequence>
<dbReference type="Proteomes" id="UP001595476">
    <property type="component" value="Unassembled WGS sequence"/>
</dbReference>
<dbReference type="Gene3D" id="1.25.20.10">
    <property type="entry name" value="Bacterial muramidases"/>
    <property type="match status" value="1"/>
</dbReference>
<feature type="domain" description="Transglycosylase SLT" evidence="4">
    <location>
        <begin position="479"/>
        <end position="592"/>
    </location>
</feature>
<dbReference type="InterPro" id="IPR023346">
    <property type="entry name" value="Lysozyme-like_dom_sf"/>
</dbReference>
<evidence type="ECO:0000256" key="3">
    <source>
        <dbReference type="SAM" id="MobiDB-lite"/>
    </source>
</evidence>
<gene>
    <name evidence="6" type="ORF">ACFOEK_08860</name>
</gene>
<keyword evidence="2" id="KW-0732">Signal</keyword>
<evidence type="ECO:0000313" key="6">
    <source>
        <dbReference type="EMBL" id="MFC3151137.1"/>
    </source>
</evidence>
<dbReference type="SUPFAM" id="SSF53955">
    <property type="entry name" value="Lysozyme-like"/>
    <property type="match status" value="1"/>
</dbReference>
<dbReference type="CDD" id="cd13401">
    <property type="entry name" value="Slt70-like"/>
    <property type="match status" value="1"/>
</dbReference>
<dbReference type="PANTHER" id="PTHR37423:SF5">
    <property type="entry name" value="SOLUBLE LYTIC MUREIN TRANSGLYCOSYLASE"/>
    <property type="match status" value="1"/>
</dbReference>
<feature type="region of interest" description="Disordered" evidence="3">
    <location>
        <begin position="640"/>
        <end position="660"/>
    </location>
</feature>
<comment type="similarity">
    <text evidence="1">Belongs to the transglycosylase Slt family.</text>
</comment>
<name>A0ABV7HIE1_9GAMM</name>
<evidence type="ECO:0000256" key="2">
    <source>
        <dbReference type="ARBA" id="ARBA00022729"/>
    </source>
</evidence>
<evidence type="ECO:0000259" key="4">
    <source>
        <dbReference type="Pfam" id="PF01464"/>
    </source>
</evidence>
<protein>
    <submittedName>
        <fullName evidence="6">Transglycosylase SLT domain-containing protein</fullName>
    </submittedName>
</protein>
<organism evidence="6 7">
    <name type="scientific">Litoribrevibacter euphylliae</name>
    <dbReference type="NCBI Taxonomy" id="1834034"/>
    <lineage>
        <taxon>Bacteria</taxon>
        <taxon>Pseudomonadati</taxon>
        <taxon>Pseudomonadota</taxon>
        <taxon>Gammaproteobacteria</taxon>
        <taxon>Oceanospirillales</taxon>
        <taxon>Oceanospirillaceae</taxon>
        <taxon>Litoribrevibacter</taxon>
    </lineage>
</organism>